<organism evidence="2 3">
    <name type="scientific">Cedecea lapagei</name>
    <dbReference type="NCBI Taxonomy" id="158823"/>
    <lineage>
        <taxon>Bacteria</taxon>
        <taxon>Pseudomonadati</taxon>
        <taxon>Pseudomonadota</taxon>
        <taxon>Gammaproteobacteria</taxon>
        <taxon>Enterobacterales</taxon>
        <taxon>Enterobacteriaceae</taxon>
        <taxon>Cedecea</taxon>
    </lineage>
</organism>
<gene>
    <name evidence="2" type="ORF">NCTC11466_02859</name>
</gene>
<protein>
    <submittedName>
        <fullName evidence="2">Uncharacterized protein</fullName>
    </submittedName>
</protein>
<sequence length="206" mass="23532">MNIANWNRELLTVVLILLFLVGLVLIKILLHGSSQLEWGSVSDLVSAACNIAMAGAAVYAAWNANSWLAQKQYESASKHISNLLEERDKIIVEISTLYFDIATLHGRQEKIIEFTTNVRKLSARIFLLKKSLDACNRWSVNVPNKLYEDYKLLLEYCNTCLDLSIIANPNNNQLIVKLDELREEINKNSDFLKKRIDDIFVFTTKL</sequence>
<keyword evidence="1" id="KW-0812">Transmembrane</keyword>
<name>A0A447V430_9ENTR</name>
<keyword evidence="3" id="KW-1185">Reference proteome</keyword>
<dbReference type="Proteomes" id="UP000274122">
    <property type="component" value="Chromosome"/>
</dbReference>
<proteinExistence type="predicted"/>
<keyword evidence="1" id="KW-1133">Transmembrane helix</keyword>
<dbReference type="AlphaFoldDB" id="A0A447V430"/>
<evidence type="ECO:0000256" key="1">
    <source>
        <dbReference type="SAM" id="Phobius"/>
    </source>
</evidence>
<keyword evidence="1" id="KW-0472">Membrane</keyword>
<evidence type="ECO:0000313" key="2">
    <source>
        <dbReference type="EMBL" id="VEB98813.1"/>
    </source>
</evidence>
<dbReference type="KEGG" id="clap:NCTC11466_02859"/>
<dbReference type="RefSeq" id="WP_164716864.1">
    <property type="nucleotide sequence ID" value="NZ_LR134201.1"/>
</dbReference>
<evidence type="ECO:0000313" key="3">
    <source>
        <dbReference type="Proteomes" id="UP000274122"/>
    </source>
</evidence>
<feature type="transmembrane region" description="Helical" evidence="1">
    <location>
        <begin position="44"/>
        <end position="62"/>
    </location>
</feature>
<feature type="transmembrane region" description="Helical" evidence="1">
    <location>
        <begin position="12"/>
        <end position="32"/>
    </location>
</feature>
<accession>A0A447V430</accession>
<reference evidence="2 3" key="1">
    <citation type="submission" date="2018-12" db="EMBL/GenBank/DDBJ databases">
        <authorList>
            <consortium name="Pathogen Informatics"/>
        </authorList>
    </citation>
    <scope>NUCLEOTIDE SEQUENCE [LARGE SCALE GENOMIC DNA]</scope>
    <source>
        <strain evidence="2 3">NCTC11466</strain>
    </source>
</reference>
<dbReference type="EMBL" id="LR134201">
    <property type="protein sequence ID" value="VEB98813.1"/>
    <property type="molecule type" value="Genomic_DNA"/>
</dbReference>